<dbReference type="STRING" id="407821.A0A087T0W5"/>
<dbReference type="Gene3D" id="3.40.630.90">
    <property type="match status" value="1"/>
</dbReference>
<dbReference type="InterPro" id="IPR016181">
    <property type="entry name" value="Acyl_CoA_acyltransferase"/>
</dbReference>
<keyword evidence="3" id="KW-1185">Reference proteome</keyword>
<evidence type="ECO:0000313" key="2">
    <source>
        <dbReference type="EMBL" id="KFM58754.1"/>
    </source>
</evidence>
<evidence type="ECO:0000313" key="3">
    <source>
        <dbReference type="Proteomes" id="UP000054359"/>
    </source>
</evidence>
<dbReference type="AlphaFoldDB" id="A0A087T0W5"/>
<dbReference type="Proteomes" id="UP000054359">
    <property type="component" value="Unassembled WGS sequence"/>
</dbReference>
<dbReference type="GO" id="GO:0016747">
    <property type="term" value="F:acyltransferase activity, transferring groups other than amino-acyl groups"/>
    <property type="evidence" value="ECO:0007669"/>
    <property type="project" value="InterPro"/>
</dbReference>
<organism evidence="2 3">
    <name type="scientific">Stegodyphus mimosarum</name>
    <name type="common">African social velvet spider</name>
    <dbReference type="NCBI Taxonomy" id="407821"/>
    <lineage>
        <taxon>Eukaryota</taxon>
        <taxon>Metazoa</taxon>
        <taxon>Ecdysozoa</taxon>
        <taxon>Arthropoda</taxon>
        <taxon>Chelicerata</taxon>
        <taxon>Arachnida</taxon>
        <taxon>Araneae</taxon>
        <taxon>Araneomorphae</taxon>
        <taxon>Entelegynae</taxon>
        <taxon>Eresoidea</taxon>
        <taxon>Eresidae</taxon>
        <taxon>Stegodyphus</taxon>
    </lineage>
</organism>
<protein>
    <recommendedName>
        <fullName evidence="1">N-acetyltransferase domain-containing protein</fullName>
    </recommendedName>
</protein>
<name>A0A087T0W5_STEMI</name>
<dbReference type="Gene3D" id="3.40.630.30">
    <property type="match status" value="1"/>
</dbReference>
<dbReference type="PANTHER" id="PTHR47237">
    <property type="entry name" value="SLL0310 PROTEIN"/>
    <property type="match status" value="1"/>
</dbReference>
<dbReference type="Pfam" id="PF18014">
    <property type="entry name" value="Acetyltransf_18"/>
    <property type="match status" value="1"/>
</dbReference>
<gene>
    <name evidence="2" type="ORF">X975_09474</name>
</gene>
<reference evidence="2 3" key="1">
    <citation type="submission" date="2013-11" db="EMBL/GenBank/DDBJ databases">
        <title>Genome sequencing of Stegodyphus mimosarum.</title>
        <authorList>
            <person name="Bechsgaard J."/>
        </authorList>
    </citation>
    <scope>NUCLEOTIDE SEQUENCE [LARGE SCALE GENOMIC DNA]</scope>
</reference>
<dbReference type="PANTHER" id="PTHR47237:SF1">
    <property type="entry name" value="SLL0310 PROTEIN"/>
    <property type="match status" value="1"/>
</dbReference>
<dbReference type="Pfam" id="PF00583">
    <property type="entry name" value="Acetyltransf_1"/>
    <property type="match status" value="1"/>
</dbReference>
<evidence type="ECO:0000259" key="1">
    <source>
        <dbReference type="PROSITE" id="PS51186"/>
    </source>
</evidence>
<dbReference type="EMBL" id="KK112882">
    <property type="protein sequence ID" value="KFM58754.1"/>
    <property type="molecule type" value="Genomic_DNA"/>
</dbReference>
<dbReference type="PROSITE" id="PS51186">
    <property type="entry name" value="GNAT"/>
    <property type="match status" value="1"/>
</dbReference>
<feature type="non-terminal residue" evidence="2">
    <location>
        <position position="360"/>
    </location>
</feature>
<dbReference type="SUPFAM" id="SSF55729">
    <property type="entry name" value="Acyl-CoA N-acyltransferases (Nat)"/>
    <property type="match status" value="1"/>
</dbReference>
<dbReference type="InterPro" id="IPR041496">
    <property type="entry name" value="YitH/HolE_GNAT"/>
</dbReference>
<proteinExistence type="predicted"/>
<dbReference type="InterPro" id="IPR052729">
    <property type="entry name" value="Acyl/Acetyltrans_Enzymes"/>
</dbReference>
<dbReference type="InterPro" id="IPR000182">
    <property type="entry name" value="GNAT_dom"/>
</dbReference>
<dbReference type="OrthoDB" id="5771378at2759"/>
<sequence length="360" mass="40970">MVPQTYLLSKGRTILNANLSGLIYRIFSIHSYTTPDVTEQNFHNENSCFKKSEMAEVQKQSHIKRQITGIKYKIRPIIKEDIPQVLDIWKETRVYGGHCLHTWLAFDSKGIHVAVTDSGEVLGACAGVINHDDLAFYGAYSMREKYQRKGIGFKIYLACSEHIGARNAALNCVPRLLELYRDKYGFPIVENKWELLVNEIYENFSPENLSDEVPKGVYIENCRNAHLPLICEYDCNVVGYRRDLAIKFMIQEQDTESLVATKDGECVGFGVIKKTWRGVHHLGPLYANDAAVAEVILRRLIVSVPEIKSLYMATVSNNAPANDFVKKLGCPTSEICHRLTRRDKANIDTSRIFALFDMHF</sequence>
<accession>A0A087T0W5</accession>
<dbReference type="OMA" id="HIGARNA"/>
<feature type="domain" description="N-acetyltransferase" evidence="1">
    <location>
        <begin position="72"/>
        <end position="207"/>
    </location>
</feature>